<comment type="caution">
    <text evidence="4">The sequence shown here is derived from an EMBL/GenBank/DDBJ whole genome shotgun (WGS) entry which is preliminary data.</text>
</comment>
<keyword evidence="5" id="KW-1185">Reference proteome</keyword>
<dbReference type="InterPro" id="IPR012340">
    <property type="entry name" value="NA-bd_OB-fold"/>
</dbReference>
<organism evidence="4 5">
    <name type="scientific">Paenarthrobacter nicotinovorans</name>
    <name type="common">Arthrobacter nicotinovorans</name>
    <dbReference type="NCBI Taxonomy" id="29320"/>
    <lineage>
        <taxon>Bacteria</taxon>
        <taxon>Bacillati</taxon>
        <taxon>Actinomycetota</taxon>
        <taxon>Actinomycetes</taxon>
        <taxon>Micrococcales</taxon>
        <taxon>Micrococcaceae</taxon>
        <taxon>Paenarthrobacter</taxon>
    </lineage>
</organism>
<evidence type="ECO:0000313" key="5">
    <source>
        <dbReference type="Proteomes" id="UP001448614"/>
    </source>
</evidence>
<name>A0ABV0GW17_PAENI</name>
<keyword evidence="1 2" id="KW-0238">DNA-binding</keyword>
<dbReference type="InterPro" id="IPR000424">
    <property type="entry name" value="Primosome_PriB/ssb"/>
</dbReference>
<evidence type="ECO:0000256" key="2">
    <source>
        <dbReference type="PROSITE-ProRule" id="PRU00252"/>
    </source>
</evidence>
<dbReference type="EMBL" id="JBBMFV010000004">
    <property type="protein sequence ID" value="MEO3942769.1"/>
    <property type="molecule type" value="Genomic_DNA"/>
</dbReference>
<feature type="compositionally biased region" description="Low complexity" evidence="3">
    <location>
        <begin position="118"/>
        <end position="139"/>
    </location>
</feature>
<evidence type="ECO:0000256" key="1">
    <source>
        <dbReference type="ARBA" id="ARBA00023125"/>
    </source>
</evidence>
<feature type="compositionally biased region" description="Acidic residues" evidence="3">
    <location>
        <begin position="157"/>
        <end position="171"/>
    </location>
</feature>
<dbReference type="SUPFAM" id="SSF50249">
    <property type="entry name" value="Nucleic acid-binding proteins"/>
    <property type="match status" value="1"/>
</dbReference>
<dbReference type="Proteomes" id="UP001448614">
    <property type="component" value="Unassembled WGS sequence"/>
</dbReference>
<feature type="region of interest" description="Disordered" evidence="3">
    <location>
        <begin position="118"/>
        <end position="199"/>
    </location>
</feature>
<gene>
    <name evidence="4" type="ORF">V3C41_16990</name>
</gene>
<dbReference type="CDD" id="cd04496">
    <property type="entry name" value="SSB_OBF"/>
    <property type="match status" value="1"/>
</dbReference>
<dbReference type="GO" id="GO:0003677">
    <property type="term" value="F:DNA binding"/>
    <property type="evidence" value="ECO:0007669"/>
    <property type="project" value="UniProtKB-KW"/>
</dbReference>
<sequence>MNDMITVRGFVASEVKSSTTTRGTATASFRLGTTERRYDRANNTWVDGNTNWYTVQSFRFLAGHVGCSIKKGQRVLVAGRLRLRQWEHEGRVYHVAEIDAESVGHDLMWGSANFTRMSGTSAPADSTAADSAAAGISPSDQALADPASVSAGSSSEWEAEDAEQAPPEDESVPAGMDDPEGTGPLMVNTTTGELVGAGV</sequence>
<dbReference type="RefSeq" id="WP_091553951.1">
    <property type="nucleotide sequence ID" value="NZ_JAVDRC010000001.1"/>
</dbReference>
<evidence type="ECO:0000313" key="4">
    <source>
        <dbReference type="EMBL" id="MEO3942769.1"/>
    </source>
</evidence>
<dbReference type="PROSITE" id="PS50935">
    <property type="entry name" value="SSB"/>
    <property type="match status" value="1"/>
</dbReference>
<accession>A0ABV0GW17</accession>
<proteinExistence type="predicted"/>
<dbReference type="Gene3D" id="2.40.50.140">
    <property type="entry name" value="Nucleic acid-binding proteins"/>
    <property type="match status" value="1"/>
</dbReference>
<protein>
    <submittedName>
        <fullName evidence="4">Single-stranded DNA-binding protein</fullName>
    </submittedName>
</protein>
<reference evidence="4 5" key="1">
    <citation type="journal article" date="2024" name="Appl. Microbiol. Biotechnol.">
        <title>Biosynthetic gene clusters with biotechnological applications in novel Antarctic isolates from Actinomycetota.</title>
        <authorList>
            <person name="Bruna P."/>
            <person name="Nunez-Montero K."/>
            <person name="Contreras M.J."/>
            <person name="Leal K."/>
            <person name="Garcia M."/>
            <person name="Abanto M."/>
            <person name="Barrientos L."/>
        </authorList>
    </citation>
    <scope>NUCLEOTIDE SEQUENCE [LARGE SCALE GENOMIC DNA]</scope>
    <source>
        <strain evidence="4 5">Se16.17</strain>
    </source>
</reference>
<evidence type="ECO:0000256" key="3">
    <source>
        <dbReference type="SAM" id="MobiDB-lite"/>
    </source>
</evidence>
<dbReference type="Pfam" id="PF00436">
    <property type="entry name" value="SSB"/>
    <property type="match status" value="1"/>
</dbReference>